<dbReference type="HOGENOM" id="CLU_2389976_0_0_1"/>
<name>A0A0E0RF10_ORYRU</name>
<evidence type="ECO:0000313" key="2">
    <source>
        <dbReference type="EnsemblPlants" id="ORUFI12G06700.2"/>
    </source>
</evidence>
<reference evidence="2" key="2">
    <citation type="submission" date="2015-06" db="UniProtKB">
        <authorList>
            <consortium name="EnsemblPlants"/>
        </authorList>
    </citation>
    <scope>IDENTIFICATION</scope>
</reference>
<protein>
    <submittedName>
        <fullName evidence="2">Uncharacterized protein</fullName>
    </submittedName>
</protein>
<proteinExistence type="predicted"/>
<sequence length="94" mass="9969">MRIWPPLGAMSVDPGWRGGSSMIDGGRHGGGRRPSQVAGRGRVGGAAAPPPPSSGESTSIYAPACMRVHHQHGKKMLSSQAFWCKRLAQPHTEK</sequence>
<keyword evidence="3" id="KW-1185">Reference proteome</keyword>
<feature type="region of interest" description="Disordered" evidence="1">
    <location>
        <begin position="1"/>
        <end position="59"/>
    </location>
</feature>
<evidence type="ECO:0000313" key="3">
    <source>
        <dbReference type="Proteomes" id="UP000008022"/>
    </source>
</evidence>
<dbReference type="Proteomes" id="UP000008022">
    <property type="component" value="Unassembled WGS sequence"/>
</dbReference>
<reference evidence="3" key="1">
    <citation type="submission" date="2013-06" db="EMBL/GenBank/DDBJ databases">
        <authorList>
            <person name="Zhao Q."/>
        </authorList>
    </citation>
    <scope>NUCLEOTIDE SEQUENCE</scope>
    <source>
        <strain evidence="3">cv. W1943</strain>
    </source>
</reference>
<dbReference type="Gramene" id="ORUFI12G06700.2">
    <property type="protein sequence ID" value="ORUFI12G06700.2"/>
    <property type="gene ID" value="ORUFI12G06700"/>
</dbReference>
<dbReference type="AlphaFoldDB" id="A0A0E0RF10"/>
<accession>A0A0E0RF10</accession>
<organism evidence="2 3">
    <name type="scientific">Oryza rufipogon</name>
    <name type="common">Brownbeard rice</name>
    <name type="synonym">Asian wild rice</name>
    <dbReference type="NCBI Taxonomy" id="4529"/>
    <lineage>
        <taxon>Eukaryota</taxon>
        <taxon>Viridiplantae</taxon>
        <taxon>Streptophyta</taxon>
        <taxon>Embryophyta</taxon>
        <taxon>Tracheophyta</taxon>
        <taxon>Spermatophyta</taxon>
        <taxon>Magnoliopsida</taxon>
        <taxon>Liliopsida</taxon>
        <taxon>Poales</taxon>
        <taxon>Poaceae</taxon>
        <taxon>BOP clade</taxon>
        <taxon>Oryzoideae</taxon>
        <taxon>Oryzeae</taxon>
        <taxon>Oryzinae</taxon>
        <taxon>Oryza</taxon>
    </lineage>
</organism>
<evidence type="ECO:0000256" key="1">
    <source>
        <dbReference type="SAM" id="MobiDB-lite"/>
    </source>
</evidence>
<dbReference type="EnsemblPlants" id="ORUFI12G06700.2">
    <property type="protein sequence ID" value="ORUFI12G06700.2"/>
    <property type="gene ID" value="ORUFI12G06700"/>
</dbReference>